<accession>A0A4U1BH33</accession>
<keyword evidence="2" id="KW-1185">Reference proteome</keyword>
<reference evidence="1 2" key="1">
    <citation type="submission" date="2019-04" db="EMBL/GenBank/DDBJ databases">
        <authorList>
            <person name="Hwang J.C."/>
        </authorList>
    </citation>
    <scope>NUCLEOTIDE SEQUENCE [LARGE SCALE GENOMIC DNA]</scope>
    <source>
        <strain evidence="1 2">IMCC35001</strain>
    </source>
</reference>
<name>A0A4U1BH33_9GAMM</name>
<gene>
    <name evidence="1" type="ORF">FCL40_04050</name>
</gene>
<dbReference type="EMBL" id="SWCI01000002">
    <property type="protein sequence ID" value="TKB50337.1"/>
    <property type="molecule type" value="Genomic_DNA"/>
</dbReference>
<protein>
    <submittedName>
        <fullName evidence="1">Uncharacterized protein</fullName>
    </submittedName>
</protein>
<dbReference type="RefSeq" id="WP_136851626.1">
    <property type="nucleotide sequence ID" value="NZ_SWCI01000002.1"/>
</dbReference>
<sequence length="64" mass="6920">MTGYAGGRPLLQESAAALVTLLTWLNRGYRLLVPKRLATALDLPGHELGKVCFECELCLGAHPN</sequence>
<dbReference type="Proteomes" id="UP000305674">
    <property type="component" value="Unassembled WGS sequence"/>
</dbReference>
<evidence type="ECO:0000313" key="2">
    <source>
        <dbReference type="Proteomes" id="UP000305674"/>
    </source>
</evidence>
<organism evidence="1 2">
    <name type="scientific">Ferrimonas sediminicola</name>
    <dbReference type="NCBI Taxonomy" id="2569538"/>
    <lineage>
        <taxon>Bacteria</taxon>
        <taxon>Pseudomonadati</taxon>
        <taxon>Pseudomonadota</taxon>
        <taxon>Gammaproteobacteria</taxon>
        <taxon>Alteromonadales</taxon>
        <taxon>Ferrimonadaceae</taxon>
        <taxon>Ferrimonas</taxon>
    </lineage>
</organism>
<comment type="caution">
    <text evidence="1">The sequence shown here is derived from an EMBL/GenBank/DDBJ whole genome shotgun (WGS) entry which is preliminary data.</text>
</comment>
<proteinExistence type="predicted"/>
<dbReference type="AlphaFoldDB" id="A0A4U1BH33"/>
<evidence type="ECO:0000313" key="1">
    <source>
        <dbReference type="EMBL" id="TKB50337.1"/>
    </source>
</evidence>